<feature type="compositionally biased region" description="Basic and acidic residues" evidence="9">
    <location>
        <begin position="195"/>
        <end position="218"/>
    </location>
</feature>
<sequence length="1231" mass="134282">MKGGHRHPSAGAANPAPLSPNSKSTAKYTNKDGSKFITVPKGSTPVDSALASPINPPATTAPLATTGNSSNGPPQPVNRKKQKRRAKAAAKAAAEQARSGQPPNGLPSPPASHEQHSGDPDADYSHDDLEDDTQEAEHSYSGQNGGYAHGEPAKGKKSKKKKKKAAGTSADDSHDGQQHRAPPGLSAPPPPPPRADGHQNRPGMSREKIWNTSSQEERERIKEFWLALTESERKSLVKVEKDAVLKKMKEQQKHTCSCTVCGRKRTAIEEELEGLYDAYYEELEQYANHPNQGDGPPMLRPNQSFGPAGGVRPRDLAYSNHQPSHGRIVEHVGDDEEEEEEEEEYSDDEPDDYSEDEPSEEMHRSDYAADFFSFGNSLTVQGRDRLPILPSFLQRDLLGTGNNAYGSSSLGGILTVADDLLKNDGKKFIEMMEQLAERRMQREEDAREQFDRGHNHANGDGYGHYTMGPEEEEFDDEDEDEYEDDEEDDYDSGEEEETMTEEQRMEEGRRMFQIFAARMFEQRVLTAYREKVAKERQAKLIEEIEDESRQESQRKAKKAKEAQKRKDKAAKKKEAQAEEKARREAEKAAEEAARLAEEARKAEEQRAKAEEKRKKREAQKKAEEEERLRKEAERQRRAHEREEAERKAREAREREKKAREEARLKEKEARERKEREARERREQQERDKREKDAKAKANREARDAREAREAKEKEKLKQEERAAQKAAALAAAVPVPLTLPKRPAQHQGQTASPAVPQQPSASFASPQIAVATPALPKAPTPMRVRQTSHQESTGASSSHAGAVPGQHPSPHPITPVQTSPGPIGPPGRSGQLGVGSQGGLQPQSHPTSPLGMPAKALQPPQGSFGMPPLGIPFPPGLPPQNIPPGFANPMFAPPMPQHLFRPAPGLGHPVPPGFGGRGFPLHPPPGFQGPLDSPMPGLAQIFGGGMHNESAQSHSRQGSGSFEPGTPVAASQPISRPTPIGRPSSVVHGQRPLSGSPGNSFAKDEPNAQLGSSALLEDDLDEAFVDVPLHLRGGMSLSNAPGPRPLLPFSGPSFGMDVFGAHSNPWGPSSAPQPSFFPGQHPPGFPTWGQTMPMNSSFNTPAPPSEPRYVVIRKMLCQACTELKAAARDADSATSGLEGFVPLNDVKAKFGQFQGGQVDEKELLDMCETEGNLHNGGGSFDLREDGSGEKFIRWDPSNARSTPRPIQRAVGAPGEVGSPVVGGGSFGGGGR</sequence>
<evidence type="ECO:0000256" key="4">
    <source>
        <dbReference type="ARBA" id="ARBA00020733"/>
    </source>
</evidence>
<comment type="similarity">
    <text evidence="3 8">Belongs to the NST1 family.</text>
</comment>
<feature type="compositionally biased region" description="Polar residues" evidence="9">
    <location>
        <begin position="785"/>
        <end position="799"/>
    </location>
</feature>
<reference evidence="10" key="1">
    <citation type="journal article" date="2023" name="Mol. Phylogenet. Evol.">
        <title>Genome-scale phylogeny and comparative genomics of the fungal order Sordariales.</title>
        <authorList>
            <person name="Hensen N."/>
            <person name="Bonometti L."/>
            <person name="Westerberg I."/>
            <person name="Brannstrom I.O."/>
            <person name="Guillou S."/>
            <person name="Cros-Aarteil S."/>
            <person name="Calhoun S."/>
            <person name="Haridas S."/>
            <person name="Kuo A."/>
            <person name="Mondo S."/>
            <person name="Pangilinan J."/>
            <person name="Riley R."/>
            <person name="LaButti K."/>
            <person name="Andreopoulos B."/>
            <person name="Lipzen A."/>
            <person name="Chen C."/>
            <person name="Yan M."/>
            <person name="Daum C."/>
            <person name="Ng V."/>
            <person name="Clum A."/>
            <person name="Steindorff A."/>
            <person name="Ohm R.A."/>
            <person name="Martin F."/>
            <person name="Silar P."/>
            <person name="Natvig D.O."/>
            <person name="Lalanne C."/>
            <person name="Gautier V."/>
            <person name="Ament-Velasquez S.L."/>
            <person name="Kruys A."/>
            <person name="Hutchinson M.I."/>
            <person name="Powell A.J."/>
            <person name="Barry K."/>
            <person name="Miller A.N."/>
            <person name="Grigoriev I.V."/>
            <person name="Debuchy R."/>
            <person name="Gladieux P."/>
            <person name="Hiltunen Thoren M."/>
            <person name="Johannesson H."/>
        </authorList>
    </citation>
    <scope>NUCLEOTIDE SEQUENCE</scope>
    <source>
        <strain evidence="10">PSN243</strain>
    </source>
</reference>
<evidence type="ECO:0000256" key="1">
    <source>
        <dbReference type="ARBA" id="ARBA00002545"/>
    </source>
</evidence>
<feature type="compositionally biased region" description="Polar residues" evidence="9">
    <location>
        <begin position="949"/>
        <end position="960"/>
    </location>
</feature>
<evidence type="ECO:0000313" key="11">
    <source>
        <dbReference type="Proteomes" id="UP001321760"/>
    </source>
</evidence>
<dbReference type="CDD" id="cd22249">
    <property type="entry name" value="UDM1_RNF168_RNF169-like"/>
    <property type="match status" value="1"/>
</dbReference>
<dbReference type="InterPro" id="IPR051195">
    <property type="entry name" value="Fungal_stress_NST1"/>
</dbReference>
<keyword evidence="5 8" id="KW-0963">Cytoplasm</keyword>
<gene>
    <name evidence="10" type="ORF">QBC34DRAFT_290474</name>
</gene>
<feature type="compositionally biased region" description="Basic residues" evidence="9">
    <location>
        <begin position="78"/>
        <end position="88"/>
    </location>
</feature>
<organism evidence="10 11">
    <name type="scientific">Podospora aff. communis PSN243</name>
    <dbReference type="NCBI Taxonomy" id="3040156"/>
    <lineage>
        <taxon>Eukaryota</taxon>
        <taxon>Fungi</taxon>
        <taxon>Dikarya</taxon>
        <taxon>Ascomycota</taxon>
        <taxon>Pezizomycotina</taxon>
        <taxon>Sordariomycetes</taxon>
        <taxon>Sordariomycetidae</taxon>
        <taxon>Sordariales</taxon>
        <taxon>Podosporaceae</taxon>
        <taxon>Podospora</taxon>
    </lineage>
</organism>
<comment type="subcellular location">
    <subcellularLocation>
        <location evidence="2 8">Cytoplasm</location>
    </subcellularLocation>
</comment>
<feature type="compositionally biased region" description="Low complexity" evidence="9">
    <location>
        <begin position="89"/>
        <end position="98"/>
    </location>
</feature>
<comment type="function">
    <text evidence="1 8">May act as a negative regulator of salt tolerance.</text>
</comment>
<feature type="compositionally biased region" description="Basic and acidic residues" evidence="9">
    <location>
        <begin position="445"/>
        <end position="454"/>
    </location>
</feature>
<feature type="region of interest" description="Disordered" evidence="9">
    <location>
        <begin position="286"/>
        <end position="363"/>
    </location>
</feature>
<feature type="compositionally biased region" description="Polar residues" evidence="9">
    <location>
        <begin position="19"/>
        <end position="28"/>
    </location>
</feature>
<feature type="region of interest" description="Disordered" evidence="9">
    <location>
        <begin position="542"/>
        <end position="868"/>
    </location>
</feature>
<feature type="compositionally biased region" description="Basic residues" evidence="9">
    <location>
        <begin position="155"/>
        <end position="165"/>
    </location>
</feature>
<dbReference type="GO" id="GO:0005737">
    <property type="term" value="C:cytoplasm"/>
    <property type="evidence" value="ECO:0007669"/>
    <property type="project" value="UniProtKB-SubCell"/>
</dbReference>
<evidence type="ECO:0000256" key="3">
    <source>
        <dbReference type="ARBA" id="ARBA00007112"/>
    </source>
</evidence>
<proteinExistence type="inferred from homology"/>
<dbReference type="EMBL" id="MU865917">
    <property type="protein sequence ID" value="KAK4454437.1"/>
    <property type="molecule type" value="Genomic_DNA"/>
</dbReference>
<evidence type="ECO:0000313" key="10">
    <source>
        <dbReference type="EMBL" id="KAK4454437.1"/>
    </source>
</evidence>
<accession>A0AAV9H253</accession>
<name>A0AAV9H253_9PEZI</name>
<protein>
    <recommendedName>
        <fullName evidence="4 8">Stress response protein NST1</fullName>
    </recommendedName>
</protein>
<feature type="compositionally biased region" description="Acidic residues" evidence="9">
    <location>
        <begin position="469"/>
        <end position="500"/>
    </location>
</feature>
<feature type="region of interest" description="Disordered" evidence="9">
    <location>
        <begin position="943"/>
        <end position="1006"/>
    </location>
</feature>
<dbReference type="Proteomes" id="UP001321760">
    <property type="component" value="Unassembled WGS sequence"/>
</dbReference>
<evidence type="ECO:0000256" key="2">
    <source>
        <dbReference type="ARBA" id="ARBA00004496"/>
    </source>
</evidence>
<evidence type="ECO:0000256" key="6">
    <source>
        <dbReference type="ARBA" id="ARBA00023016"/>
    </source>
</evidence>
<feature type="compositionally biased region" description="Low complexity" evidence="9">
    <location>
        <begin position="1209"/>
        <end position="1219"/>
    </location>
</feature>
<feature type="compositionally biased region" description="Gly residues" evidence="9">
    <location>
        <begin position="1220"/>
        <end position="1231"/>
    </location>
</feature>
<feature type="region of interest" description="Disordered" evidence="9">
    <location>
        <begin position="445"/>
        <end position="507"/>
    </location>
</feature>
<evidence type="ECO:0000256" key="5">
    <source>
        <dbReference type="ARBA" id="ARBA00022490"/>
    </source>
</evidence>
<dbReference type="PANTHER" id="PTHR31780">
    <property type="entry name" value="STRESS RESPONSE PROTEIN NST1-RELATED"/>
    <property type="match status" value="1"/>
</dbReference>
<feature type="compositionally biased region" description="Basic and acidic residues" evidence="9">
    <location>
        <begin position="542"/>
        <end position="564"/>
    </location>
</feature>
<keyword evidence="6 8" id="KW-0346">Stress response</keyword>
<feature type="compositionally biased region" description="Basic and acidic residues" evidence="9">
    <location>
        <begin position="113"/>
        <end position="127"/>
    </location>
</feature>
<feature type="compositionally biased region" description="Basic and acidic residues" evidence="9">
    <location>
        <begin position="619"/>
        <end position="723"/>
    </location>
</feature>
<feature type="compositionally biased region" description="Pro residues" evidence="9">
    <location>
        <begin position="185"/>
        <end position="194"/>
    </location>
</feature>
<feature type="compositionally biased region" description="Acidic residues" evidence="9">
    <location>
        <begin position="333"/>
        <end position="359"/>
    </location>
</feature>
<evidence type="ECO:0000256" key="9">
    <source>
        <dbReference type="SAM" id="MobiDB-lite"/>
    </source>
</evidence>
<keyword evidence="11" id="KW-1185">Reference proteome</keyword>
<feature type="compositionally biased region" description="Polar residues" evidence="9">
    <location>
        <begin position="746"/>
        <end position="765"/>
    </location>
</feature>
<feature type="region of interest" description="Disordered" evidence="9">
    <location>
        <begin position="1"/>
        <end position="218"/>
    </location>
</feature>
<feature type="compositionally biased region" description="Low complexity" evidence="9">
    <location>
        <begin position="57"/>
        <end position="66"/>
    </location>
</feature>
<reference evidence="10" key="2">
    <citation type="submission" date="2023-05" db="EMBL/GenBank/DDBJ databases">
        <authorList>
            <consortium name="Lawrence Berkeley National Laboratory"/>
            <person name="Steindorff A."/>
            <person name="Hensen N."/>
            <person name="Bonometti L."/>
            <person name="Westerberg I."/>
            <person name="Brannstrom I.O."/>
            <person name="Guillou S."/>
            <person name="Cros-Aarteil S."/>
            <person name="Calhoun S."/>
            <person name="Haridas S."/>
            <person name="Kuo A."/>
            <person name="Mondo S."/>
            <person name="Pangilinan J."/>
            <person name="Riley R."/>
            <person name="Labutti K."/>
            <person name="Andreopoulos B."/>
            <person name="Lipzen A."/>
            <person name="Chen C."/>
            <person name="Yanf M."/>
            <person name="Daum C."/>
            <person name="Ng V."/>
            <person name="Clum A."/>
            <person name="Ohm R."/>
            <person name="Martin F."/>
            <person name="Silar P."/>
            <person name="Natvig D."/>
            <person name="Lalanne C."/>
            <person name="Gautier V."/>
            <person name="Ament-Velasquez S.L."/>
            <person name="Kruys A."/>
            <person name="Hutchinson M.I."/>
            <person name="Powell A.J."/>
            <person name="Barry K."/>
            <person name="Miller A.N."/>
            <person name="Grigoriev I.V."/>
            <person name="Debuchy R."/>
            <person name="Gladieux P."/>
            <person name="Thoren M.H."/>
            <person name="Johannesson H."/>
        </authorList>
    </citation>
    <scope>NUCLEOTIDE SEQUENCE</scope>
    <source>
        <strain evidence="10">PSN243</strain>
    </source>
</reference>
<dbReference type="Pfam" id="PF13945">
    <property type="entry name" value="NST1"/>
    <property type="match status" value="1"/>
</dbReference>
<feature type="compositionally biased region" description="Basic and acidic residues" evidence="9">
    <location>
        <begin position="572"/>
        <end position="612"/>
    </location>
</feature>
<feature type="region of interest" description="Disordered" evidence="9">
    <location>
        <begin position="1193"/>
        <end position="1231"/>
    </location>
</feature>
<comment type="caution">
    <text evidence="10">The sequence shown here is derived from an EMBL/GenBank/DDBJ whole genome shotgun (WGS) entry which is preliminary data.</text>
</comment>
<dbReference type="InterPro" id="IPR025279">
    <property type="entry name" value="NST1"/>
</dbReference>
<dbReference type="AlphaFoldDB" id="A0AAV9H253"/>
<keyword evidence="7 8" id="KW-0175">Coiled coil</keyword>
<evidence type="ECO:0000256" key="7">
    <source>
        <dbReference type="ARBA" id="ARBA00023054"/>
    </source>
</evidence>
<evidence type="ECO:0000256" key="8">
    <source>
        <dbReference type="RuleBase" id="RU049441"/>
    </source>
</evidence>
<dbReference type="PANTHER" id="PTHR31780:SF10">
    <property type="entry name" value="LD36051P"/>
    <property type="match status" value="1"/>
</dbReference>